<dbReference type="PROSITE" id="PS00470">
    <property type="entry name" value="IDH_IMDH"/>
    <property type="match status" value="1"/>
</dbReference>
<feature type="region of interest" description="Disordered" evidence="7">
    <location>
        <begin position="316"/>
        <end position="335"/>
    </location>
</feature>
<keyword evidence="4" id="KW-0460">Magnesium</keyword>
<evidence type="ECO:0000256" key="1">
    <source>
        <dbReference type="ARBA" id="ARBA00001946"/>
    </source>
</evidence>
<evidence type="ECO:0000256" key="4">
    <source>
        <dbReference type="ARBA" id="ARBA00022842"/>
    </source>
</evidence>
<dbReference type="InterPro" id="IPR019818">
    <property type="entry name" value="IsoCit/isopropylmalate_DH_CS"/>
</dbReference>
<dbReference type="InterPro" id="IPR024084">
    <property type="entry name" value="IsoPropMal-DH-like_dom"/>
</dbReference>
<feature type="domain" description="Isopropylmalate dehydrogenase-like" evidence="8">
    <location>
        <begin position="6"/>
        <end position="328"/>
    </location>
</feature>
<dbReference type="GO" id="GO:0019298">
    <property type="term" value="P:coenzyme B biosynthetic process"/>
    <property type="evidence" value="ECO:0007669"/>
    <property type="project" value="UniProtKB-ARBA"/>
</dbReference>
<dbReference type="PANTHER" id="PTHR11835">
    <property type="entry name" value="DECARBOXYLATING DEHYDROGENASES-ISOCITRATE, ISOPROPYLMALATE, TARTRATE"/>
    <property type="match status" value="1"/>
</dbReference>
<comment type="cofactor">
    <cofactor evidence="1">
        <name>Mg(2+)</name>
        <dbReference type="ChEBI" id="CHEBI:18420"/>
    </cofactor>
</comment>
<protein>
    <submittedName>
        <fullName evidence="9">Isocitrate/isopropylmalate dehydrogenase family protein</fullName>
    </submittedName>
</protein>
<evidence type="ECO:0000256" key="3">
    <source>
        <dbReference type="ARBA" id="ARBA00022723"/>
    </source>
</evidence>
<keyword evidence="6" id="KW-0520">NAD</keyword>
<name>A0A7J3UZ62_9CREN</name>
<evidence type="ECO:0000256" key="5">
    <source>
        <dbReference type="ARBA" id="ARBA00023002"/>
    </source>
</evidence>
<evidence type="ECO:0000256" key="7">
    <source>
        <dbReference type="SAM" id="MobiDB-lite"/>
    </source>
</evidence>
<dbReference type="EMBL" id="DRVT01000041">
    <property type="protein sequence ID" value="HHI49156.1"/>
    <property type="molecule type" value="Genomic_DNA"/>
</dbReference>
<evidence type="ECO:0000256" key="6">
    <source>
        <dbReference type="ARBA" id="ARBA00023027"/>
    </source>
</evidence>
<gene>
    <name evidence="9" type="ORF">ENL91_03185</name>
</gene>
<proteinExistence type="inferred from homology"/>
<dbReference type="SUPFAM" id="SSF53659">
    <property type="entry name" value="Isocitrate/Isopropylmalate dehydrogenase-like"/>
    <property type="match status" value="1"/>
</dbReference>
<accession>A0A7J3UZ62</accession>
<evidence type="ECO:0000313" key="9">
    <source>
        <dbReference type="EMBL" id="HHI49156.1"/>
    </source>
</evidence>
<reference evidence="9" key="1">
    <citation type="journal article" date="2020" name="mSystems">
        <title>Genome- and Community-Level Interaction Insights into Carbon Utilization and Element Cycling Functions of Hydrothermarchaeota in Hydrothermal Sediment.</title>
        <authorList>
            <person name="Zhou Z."/>
            <person name="Liu Y."/>
            <person name="Xu W."/>
            <person name="Pan J."/>
            <person name="Luo Z.H."/>
            <person name="Li M."/>
        </authorList>
    </citation>
    <scope>NUCLEOTIDE SEQUENCE [LARGE SCALE GENOMIC DNA]</scope>
    <source>
        <strain evidence="9">SpSt-1038</strain>
    </source>
</reference>
<dbReference type="AlphaFoldDB" id="A0A7J3UZ62"/>
<comment type="caution">
    <text evidence="9">The sequence shown here is derived from an EMBL/GenBank/DDBJ whole genome shotgun (WGS) entry which is preliminary data.</text>
</comment>
<dbReference type="Gene3D" id="3.40.718.10">
    <property type="entry name" value="Isopropylmalate Dehydrogenase"/>
    <property type="match status" value="1"/>
</dbReference>
<organism evidence="9">
    <name type="scientific">Candidatus Methanosuratincola petrocarbonis</name>
    <name type="common">ex Vanwonterghem et al. 2016</name>
    <dbReference type="NCBI Taxonomy" id="1867261"/>
    <lineage>
        <taxon>Archaea</taxon>
        <taxon>Thermoproteota</taxon>
        <taxon>Methanosuratincolia</taxon>
        <taxon>Candidatus Methanomethylicales</taxon>
        <taxon>Candidatus Methanomethylicaceae</taxon>
        <taxon>Candidatus Methanosuratincola (ex Vanwonterghem et al. 2016)</taxon>
    </lineage>
</organism>
<dbReference type="Pfam" id="PF00180">
    <property type="entry name" value="Iso_dh"/>
    <property type="match status" value="1"/>
</dbReference>
<comment type="similarity">
    <text evidence="2">Belongs to the isocitrate and isopropylmalate dehydrogenases family.</text>
</comment>
<evidence type="ECO:0000256" key="2">
    <source>
        <dbReference type="ARBA" id="ARBA00007769"/>
    </source>
</evidence>
<dbReference type="PANTHER" id="PTHR11835:SF34">
    <property type="entry name" value="ISOCITRATE DEHYDROGENASE [NAD] SUBUNIT ALPHA, MITOCHONDRIAL"/>
    <property type="match status" value="1"/>
</dbReference>
<dbReference type="GO" id="GO:0004449">
    <property type="term" value="F:isocitrate dehydrogenase (NAD+) activity"/>
    <property type="evidence" value="ECO:0007669"/>
    <property type="project" value="TreeGrafter"/>
</dbReference>
<keyword evidence="3" id="KW-0479">Metal-binding</keyword>
<dbReference type="GO" id="GO:0006099">
    <property type="term" value="P:tricarboxylic acid cycle"/>
    <property type="evidence" value="ECO:0007669"/>
    <property type="project" value="TreeGrafter"/>
</dbReference>
<evidence type="ECO:0000259" key="8">
    <source>
        <dbReference type="SMART" id="SM01329"/>
    </source>
</evidence>
<dbReference type="GO" id="GO:0000287">
    <property type="term" value="F:magnesium ion binding"/>
    <property type="evidence" value="ECO:0007669"/>
    <property type="project" value="InterPro"/>
</dbReference>
<dbReference type="GO" id="GO:0051287">
    <property type="term" value="F:NAD binding"/>
    <property type="evidence" value="ECO:0007669"/>
    <property type="project" value="InterPro"/>
</dbReference>
<dbReference type="GO" id="GO:0006102">
    <property type="term" value="P:isocitrate metabolic process"/>
    <property type="evidence" value="ECO:0007669"/>
    <property type="project" value="TreeGrafter"/>
</dbReference>
<keyword evidence="5" id="KW-0560">Oxidoreductase</keyword>
<sequence>MTKKYKIAVMPGDGIGPEQTAATLKILSAVMETTGPEMEFIEAEGGDETLKKRGEALPQDSIEIIKSSDACLKGPVGESAADVIVKLRILFDLYANLRPIKSYPGVQALRPDIDLLVVRENTEDLYKGYEFRIGDDTVALRVITKKGCHRIAETAFKYAMKRRKKVTAVHKANVLRVTDGLFRDTCREVAQRYPEVAFDELYIDAATMHLIKRPHEFDVICITNMFGDILSDEAAQIGGGLGMAAGANIGDKFGLFEPIHGSAPKHAGKNTANPISMILCSKMMLEWLGEEAAAKKIEDAVMQVLSERRVVTPDLGGKSGTTEVAEEISRKIPGR</sequence>
<dbReference type="FunFam" id="3.40.718.10:FF:000019">
    <property type="entry name" value="Homoisocitrate dehydrogenase"/>
    <property type="match status" value="1"/>
</dbReference>
<dbReference type="SMART" id="SM01329">
    <property type="entry name" value="Iso_dh"/>
    <property type="match status" value="1"/>
</dbReference>